<accession>A0A423PPT5</accession>
<keyword evidence="2" id="KW-0813">Transport</keyword>
<dbReference type="PANTHER" id="PTHR42788:SF19">
    <property type="entry name" value="ALIPHATIC SULFONATES IMPORT ATP-BINDING PROTEIN SSUB 2"/>
    <property type="match status" value="1"/>
</dbReference>
<evidence type="ECO:0000313" key="7">
    <source>
        <dbReference type="Proteomes" id="UP000285123"/>
    </source>
</evidence>
<sequence>MALMSGLRIAIREKRFDGEAVLGEIDITAAPGEFIALVGPSGAGKSTLLSLVAGLDAHYDGTITWDGAPLSPPGQSPEHMGLMFQEPRLMPWLTALDNVRLVEAERAARESGFESRAAALLDEVGLEAAHQVWPNQLSGGMQRRVALARAFVNEPRLLLMDEPFVSLDMPTGNRLRRSLLALCERQRPLVLFVTHDLREALAMADRVLFMGGAPARVLLDHPVDTARGRDLESADVAAAQQSLLARHPQLLSGILGADANQDENNEEQA</sequence>
<dbReference type="Gene3D" id="3.40.50.300">
    <property type="entry name" value="P-loop containing nucleotide triphosphate hydrolases"/>
    <property type="match status" value="1"/>
</dbReference>
<dbReference type="GO" id="GO:0005524">
    <property type="term" value="F:ATP binding"/>
    <property type="evidence" value="ECO:0007669"/>
    <property type="project" value="UniProtKB-KW"/>
</dbReference>
<evidence type="ECO:0000313" key="6">
    <source>
        <dbReference type="EMBL" id="ROO27541.1"/>
    </source>
</evidence>
<evidence type="ECO:0000256" key="3">
    <source>
        <dbReference type="ARBA" id="ARBA00022741"/>
    </source>
</evidence>
<dbReference type="InterPro" id="IPR027417">
    <property type="entry name" value="P-loop_NTPase"/>
</dbReference>
<dbReference type="SMART" id="SM00382">
    <property type="entry name" value="AAA"/>
    <property type="match status" value="1"/>
</dbReference>
<comment type="similarity">
    <text evidence="1">Belongs to the ABC transporter superfamily.</text>
</comment>
<evidence type="ECO:0000259" key="5">
    <source>
        <dbReference type="PROSITE" id="PS50893"/>
    </source>
</evidence>
<evidence type="ECO:0000256" key="1">
    <source>
        <dbReference type="ARBA" id="ARBA00005417"/>
    </source>
</evidence>
<protein>
    <submittedName>
        <fullName evidence="6">Nitrate ABC transporter ATP-binding protein</fullName>
    </submittedName>
</protein>
<comment type="caution">
    <text evidence="6">The sequence shown here is derived from an EMBL/GenBank/DDBJ whole genome shotgun (WGS) entry which is preliminary data.</text>
</comment>
<name>A0A423PPT5_9GAMM</name>
<dbReference type="GO" id="GO:0016887">
    <property type="term" value="F:ATP hydrolysis activity"/>
    <property type="evidence" value="ECO:0007669"/>
    <property type="project" value="InterPro"/>
</dbReference>
<gene>
    <name evidence="6" type="ORF">SAHL_11325</name>
</gene>
<dbReference type="InterPro" id="IPR003439">
    <property type="entry name" value="ABC_transporter-like_ATP-bd"/>
</dbReference>
<dbReference type="Pfam" id="PF00005">
    <property type="entry name" value="ABC_tran"/>
    <property type="match status" value="1"/>
</dbReference>
<dbReference type="PROSITE" id="PS50893">
    <property type="entry name" value="ABC_TRANSPORTER_2"/>
    <property type="match status" value="1"/>
</dbReference>
<keyword evidence="3" id="KW-0547">Nucleotide-binding</keyword>
<dbReference type="PROSITE" id="PS00211">
    <property type="entry name" value="ABC_TRANSPORTER_1"/>
    <property type="match status" value="1"/>
</dbReference>
<keyword evidence="4 6" id="KW-0067">ATP-binding</keyword>
<dbReference type="SUPFAM" id="SSF52540">
    <property type="entry name" value="P-loop containing nucleoside triphosphate hydrolases"/>
    <property type="match status" value="1"/>
</dbReference>
<dbReference type="InterPro" id="IPR017871">
    <property type="entry name" value="ABC_transporter-like_CS"/>
</dbReference>
<reference evidence="6 7" key="1">
    <citation type="submission" date="2013-10" db="EMBL/GenBank/DDBJ databases">
        <title>Salinisphaera halophila YIM 95161 Genome Sequencing.</title>
        <authorList>
            <person name="Lai Q."/>
            <person name="Li C."/>
            <person name="Shao Z."/>
        </authorList>
    </citation>
    <scope>NUCLEOTIDE SEQUENCE [LARGE SCALE GENOMIC DNA]</scope>
    <source>
        <strain evidence="6 7">YIM 95161</strain>
    </source>
</reference>
<evidence type="ECO:0000256" key="4">
    <source>
        <dbReference type="ARBA" id="ARBA00022840"/>
    </source>
</evidence>
<dbReference type="AlphaFoldDB" id="A0A423PPT5"/>
<proteinExistence type="inferred from homology"/>
<dbReference type="PANTHER" id="PTHR42788">
    <property type="entry name" value="TAURINE IMPORT ATP-BINDING PROTEIN-RELATED"/>
    <property type="match status" value="1"/>
</dbReference>
<evidence type="ECO:0000256" key="2">
    <source>
        <dbReference type="ARBA" id="ARBA00022448"/>
    </source>
</evidence>
<organism evidence="6 7">
    <name type="scientific">Salinisphaera orenii YIM 95161</name>
    <dbReference type="NCBI Taxonomy" id="1051139"/>
    <lineage>
        <taxon>Bacteria</taxon>
        <taxon>Pseudomonadati</taxon>
        <taxon>Pseudomonadota</taxon>
        <taxon>Gammaproteobacteria</taxon>
        <taxon>Salinisphaerales</taxon>
        <taxon>Salinisphaeraceae</taxon>
        <taxon>Salinisphaera</taxon>
    </lineage>
</organism>
<dbReference type="Proteomes" id="UP000285123">
    <property type="component" value="Unassembled WGS sequence"/>
</dbReference>
<dbReference type="InterPro" id="IPR050166">
    <property type="entry name" value="ABC_transporter_ATP-bind"/>
</dbReference>
<dbReference type="EMBL" id="AYKF01000091">
    <property type="protein sequence ID" value="ROO27541.1"/>
    <property type="molecule type" value="Genomic_DNA"/>
</dbReference>
<dbReference type="InterPro" id="IPR003593">
    <property type="entry name" value="AAA+_ATPase"/>
</dbReference>
<feature type="domain" description="ABC transporter" evidence="5">
    <location>
        <begin position="7"/>
        <end position="237"/>
    </location>
</feature>